<evidence type="ECO:0000313" key="3">
    <source>
        <dbReference type="EMBL" id="QWC09563.1"/>
    </source>
</evidence>
<dbReference type="AlphaFoldDB" id="A0A975M404"/>
<keyword evidence="4" id="KW-1185">Reference proteome</keyword>
<feature type="transmembrane region" description="Helical" evidence="2">
    <location>
        <begin position="94"/>
        <end position="113"/>
    </location>
</feature>
<dbReference type="Proteomes" id="UP000676885">
    <property type="component" value="Chromosome"/>
</dbReference>
<protein>
    <recommendedName>
        <fullName evidence="5">DUF2238 domain-containing protein</fullName>
    </recommendedName>
</protein>
<proteinExistence type="predicted"/>
<name>A0A975M404_9MICC</name>
<accession>A0A975M404</accession>
<reference evidence="3 4" key="1">
    <citation type="submission" date="2021-05" db="EMBL/GenBank/DDBJ databases">
        <title>Novel species in genus Arthrobacter.</title>
        <authorList>
            <person name="Zhang G."/>
        </authorList>
    </citation>
    <scope>NUCLEOTIDE SEQUENCE [LARGE SCALE GENOMIC DNA]</scope>
    <source>
        <strain evidence="4">zg-ZUI227</strain>
    </source>
</reference>
<evidence type="ECO:0000256" key="1">
    <source>
        <dbReference type="SAM" id="MobiDB-lite"/>
    </source>
</evidence>
<dbReference type="EMBL" id="CP076022">
    <property type="protein sequence ID" value="QWC09563.1"/>
    <property type="molecule type" value="Genomic_DNA"/>
</dbReference>
<feature type="transmembrane region" description="Helical" evidence="2">
    <location>
        <begin position="125"/>
        <end position="145"/>
    </location>
</feature>
<dbReference type="InterPro" id="IPR014509">
    <property type="entry name" value="YjdF-like"/>
</dbReference>
<organism evidence="3 4">
    <name type="scientific">Arthrobacter jiangjiafuii</name>
    <dbReference type="NCBI Taxonomy" id="2817475"/>
    <lineage>
        <taxon>Bacteria</taxon>
        <taxon>Bacillati</taxon>
        <taxon>Actinomycetota</taxon>
        <taxon>Actinomycetes</taxon>
        <taxon>Micrococcales</taxon>
        <taxon>Micrococcaceae</taxon>
        <taxon>Arthrobacter</taxon>
    </lineage>
</organism>
<feature type="transmembrane region" description="Helical" evidence="2">
    <location>
        <begin position="32"/>
        <end position="52"/>
    </location>
</feature>
<dbReference type="Pfam" id="PF09997">
    <property type="entry name" value="DUF2238"/>
    <property type="match status" value="1"/>
</dbReference>
<keyword evidence="2" id="KW-1133">Transmembrane helix</keyword>
<evidence type="ECO:0000256" key="2">
    <source>
        <dbReference type="SAM" id="Phobius"/>
    </source>
</evidence>
<feature type="compositionally biased region" description="Basic and acidic residues" evidence="1">
    <location>
        <begin position="224"/>
        <end position="240"/>
    </location>
</feature>
<dbReference type="KEGG" id="ajg:KKR91_13935"/>
<sequence length="240" mass="25288">MIDTLLRRPAGAGEYFADAVRAACLLSLTAAALWHGPVDVALFLLVLMGTLVSRSLEIPRVFDGLYGLTLLGAAWSSVLDLYARVGWWDLPVHFTATAVIAAMVYLLLSRLGAVPMPARRAAPPAGAIPVLVFCLGLAVSVLWELGEWWGYTFVDQSINVGYQDTMGDLAAGGLGALSAGAWLGRAARRSAREADAIRPADAAQPALGGRAGPASALTRVPVQRRPETGGIPKERNSSGR</sequence>
<keyword evidence="2" id="KW-0472">Membrane</keyword>
<feature type="transmembrane region" description="Helical" evidence="2">
    <location>
        <begin position="165"/>
        <end position="183"/>
    </location>
</feature>
<evidence type="ECO:0000313" key="4">
    <source>
        <dbReference type="Proteomes" id="UP000676885"/>
    </source>
</evidence>
<feature type="transmembrane region" description="Helical" evidence="2">
    <location>
        <begin position="64"/>
        <end position="82"/>
    </location>
</feature>
<evidence type="ECO:0008006" key="5">
    <source>
        <dbReference type="Google" id="ProtNLM"/>
    </source>
</evidence>
<feature type="region of interest" description="Disordered" evidence="1">
    <location>
        <begin position="194"/>
        <end position="240"/>
    </location>
</feature>
<keyword evidence="2" id="KW-0812">Transmembrane</keyword>
<gene>
    <name evidence="3" type="ORF">KKR91_13935</name>
</gene>
<dbReference type="RefSeq" id="WP_210227901.1">
    <property type="nucleotide sequence ID" value="NZ_CP076022.1"/>
</dbReference>